<dbReference type="EC" id="2.3.2.2" evidence="7"/>
<evidence type="ECO:0000256" key="3">
    <source>
        <dbReference type="ARBA" id="ARBA00023315"/>
    </source>
</evidence>
<dbReference type="GO" id="GO:0006751">
    <property type="term" value="P:glutathione catabolic process"/>
    <property type="evidence" value="ECO:0007669"/>
    <property type="project" value="UniProtKB-UniRule"/>
</dbReference>
<dbReference type="OrthoDB" id="5297205at2"/>
<dbReference type="SUPFAM" id="SSF56235">
    <property type="entry name" value="N-terminal nucleophile aminohydrolases (Ntn hydrolases)"/>
    <property type="match status" value="1"/>
</dbReference>
<name>A0A0W0YNP7_9GAMM</name>
<feature type="binding site" evidence="6">
    <location>
        <position position="477"/>
    </location>
    <ligand>
        <name>L-glutamate</name>
        <dbReference type="ChEBI" id="CHEBI:29985"/>
    </ligand>
</feature>
<evidence type="ECO:0000256" key="1">
    <source>
        <dbReference type="ARBA" id="ARBA00001049"/>
    </source>
</evidence>
<keyword evidence="7" id="KW-0865">Zymogen</keyword>
<dbReference type="InterPro" id="IPR043137">
    <property type="entry name" value="GGT_ssub_C"/>
</dbReference>
<comment type="catalytic activity">
    <reaction evidence="2 7">
        <text>glutathione + H2O = L-cysteinylglycine + L-glutamate</text>
        <dbReference type="Rhea" id="RHEA:28807"/>
        <dbReference type="ChEBI" id="CHEBI:15377"/>
        <dbReference type="ChEBI" id="CHEBI:29985"/>
        <dbReference type="ChEBI" id="CHEBI:57925"/>
        <dbReference type="ChEBI" id="CHEBI:61694"/>
        <dbReference type="EC" id="3.4.19.13"/>
    </reaction>
</comment>
<feature type="chain" id="PRO_5006917872" description="Glutathione hydrolase proenzyme" evidence="8">
    <location>
        <begin position="30"/>
        <end position="585"/>
    </location>
</feature>
<keyword evidence="7" id="KW-0317">Glutathione biosynthesis</keyword>
<sequence>MKITLRKVHKSICLVLSANLLYASTNSFAGQYNAQPPGYAVASANPLATNAGLEVLAQGGNAFDAAVAVSAVLAVVEPYHSGLGGGGFWLLHQEKEHKNIFIDARETAPMAAKKDMYLAPDGSVIPGLSLNGGLAAAIPGEPAALAYIAKNYGRLSLEKTLAPAIRLAEEGFAVDKQLYTFLKNEDRLNQIKKYPATAAIFLKEGQPYLIGERLVQKDLAKTLRLIAKNGELGFYTGEVAEQLVKGVNAAGGIWTLADLAQYRIKVREPLIGAYHNMLIITAPPPSAGGIALLTMLNILSHYSLDSFSKVQWIHYLVESMRLAYWQREEFLGDPDFVNIPVQKLISAENGKQLSALISPTKATASSVLQKQPKKATTKSLGSTSTTHIAIIDAEGNRVAATMTINYIFGSSVVAEGTGILLNDEMDDFSSKVGEENVFGIVGADKNSIEPGKRPVSSMAPTFLELPGRVAILGTPGGSRIPTMILIASLVFKDAYGAISMVSAMRFHHQYLPDILQFEPDTFPPAIQEGLKAMGYHLMPLGQYYGDMQAITWDKQSNVLTAASDPRNIGLAASIVNQQRGYGVRY</sequence>
<evidence type="ECO:0000256" key="8">
    <source>
        <dbReference type="SAM" id="SignalP"/>
    </source>
</evidence>
<dbReference type="GO" id="GO:0006750">
    <property type="term" value="P:glutathione biosynthetic process"/>
    <property type="evidence" value="ECO:0007669"/>
    <property type="project" value="UniProtKB-KW"/>
</dbReference>
<feature type="binding site" evidence="6">
    <location>
        <position position="105"/>
    </location>
    <ligand>
        <name>L-glutamate</name>
        <dbReference type="ChEBI" id="CHEBI:29985"/>
    </ligand>
</feature>
<evidence type="ECO:0000313" key="10">
    <source>
        <dbReference type="Proteomes" id="UP000054621"/>
    </source>
</evidence>
<evidence type="ECO:0000256" key="7">
    <source>
        <dbReference type="RuleBase" id="RU368036"/>
    </source>
</evidence>
<comment type="catalytic activity">
    <reaction evidence="1 7">
        <text>an S-substituted glutathione + H2O = an S-substituted L-cysteinylglycine + L-glutamate</text>
        <dbReference type="Rhea" id="RHEA:59468"/>
        <dbReference type="ChEBI" id="CHEBI:15377"/>
        <dbReference type="ChEBI" id="CHEBI:29985"/>
        <dbReference type="ChEBI" id="CHEBI:90779"/>
        <dbReference type="ChEBI" id="CHEBI:143103"/>
        <dbReference type="EC" id="3.4.19.13"/>
    </reaction>
</comment>
<dbReference type="EMBL" id="LNYV01000013">
    <property type="protein sequence ID" value="KTD58540.1"/>
    <property type="molecule type" value="Genomic_DNA"/>
</dbReference>
<comment type="pathway">
    <text evidence="7">Sulfur metabolism; glutathione metabolism.</text>
</comment>
<keyword evidence="7" id="KW-0808">Transferase</keyword>
<dbReference type="GO" id="GO:0103068">
    <property type="term" value="F:leukotriene C4 gamma-glutamyl transferase activity"/>
    <property type="evidence" value="ECO:0007669"/>
    <property type="project" value="UniProtKB-EC"/>
</dbReference>
<dbReference type="Proteomes" id="UP000054621">
    <property type="component" value="Unassembled WGS sequence"/>
</dbReference>
<keyword evidence="8" id="KW-0732">Signal</keyword>
<keyword evidence="7" id="KW-0378">Hydrolase</keyword>
<dbReference type="STRING" id="28087.Lsai_1147"/>
<feature type="signal peptide" evidence="8">
    <location>
        <begin position="1"/>
        <end position="29"/>
    </location>
</feature>
<dbReference type="PANTHER" id="PTHR43199:SF6">
    <property type="entry name" value="GLUTATHIONE HYDROLASE PROENZYME"/>
    <property type="match status" value="1"/>
</dbReference>
<evidence type="ECO:0000256" key="2">
    <source>
        <dbReference type="ARBA" id="ARBA00001089"/>
    </source>
</evidence>
<dbReference type="InterPro" id="IPR043138">
    <property type="entry name" value="GGT_lsub"/>
</dbReference>
<feature type="binding site" evidence="6">
    <location>
        <begin position="403"/>
        <end position="405"/>
    </location>
    <ligand>
        <name>L-glutamate</name>
        <dbReference type="ChEBI" id="CHEBI:29985"/>
    </ligand>
</feature>
<comment type="subunit">
    <text evidence="7">This enzyme consists of two polypeptide chains, which are synthesized in precursor form from a single polypeptide.</text>
</comment>
<organism evidence="9 10">
    <name type="scientific">Legionella sainthelensi</name>
    <dbReference type="NCBI Taxonomy" id="28087"/>
    <lineage>
        <taxon>Bacteria</taxon>
        <taxon>Pseudomonadati</taxon>
        <taxon>Pseudomonadota</taxon>
        <taxon>Gammaproteobacteria</taxon>
        <taxon>Legionellales</taxon>
        <taxon>Legionellaceae</taxon>
        <taxon>Legionella</taxon>
    </lineage>
</organism>
<dbReference type="InterPro" id="IPR051792">
    <property type="entry name" value="GGT_bact"/>
</dbReference>
<comment type="catalytic activity">
    <reaction evidence="4 7">
        <text>an N-terminal (5-L-glutamyl)-[peptide] + an alpha-amino acid = 5-L-glutamyl amino acid + an N-terminal L-alpha-aminoacyl-[peptide]</text>
        <dbReference type="Rhea" id="RHEA:23904"/>
        <dbReference type="Rhea" id="RHEA-COMP:9780"/>
        <dbReference type="Rhea" id="RHEA-COMP:9795"/>
        <dbReference type="ChEBI" id="CHEBI:77644"/>
        <dbReference type="ChEBI" id="CHEBI:78597"/>
        <dbReference type="ChEBI" id="CHEBI:78599"/>
        <dbReference type="ChEBI" id="CHEBI:78608"/>
        <dbReference type="EC" id="2.3.2.2"/>
    </reaction>
</comment>
<protein>
    <recommendedName>
        <fullName evidence="7">Glutathione hydrolase proenzyme</fullName>
        <ecNumber evidence="7">2.3.2.2</ecNumber>
        <ecNumber evidence="7">3.4.19.13</ecNumber>
    </recommendedName>
    <component>
        <recommendedName>
            <fullName evidence="7">Glutathione hydrolase large chain</fullName>
        </recommendedName>
    </component>
    <component>
        <recommendedName>
            <fullName evidence="7">Glutathione hydrolase small chain</fullName>
        </recommendedName>
    </component>
</protein>
<evidence type="ECO:0000256" key="4">
    <source>
        <dbReference type="ARBA" id="ARBA00047417"/>
    </source>
</evidence>
<feature type="active site" description="Nucleophile" evidence="5">
    <location>
        <position position="385"/>
    </location>
</feature>
<dbReference type="PANTHER" id="PTHR43199">
    <property type="entry name" value="GLUTATHIONE HYDROLASE"/>
    <property type="match status" value="1"/>
</dbReference>
<comment type="PTM">
    <text evidence="7">Cleaved by autocatalysis into a large and a small subunit.</text>
</comment>
<dbReference type="PRINTS" id="PR01210">
    <property type="entry name" value="GGTRANSPTASE"/>
</dbReference>
<dbReference type="PATRIC" id="fig|28087.4.peg.1214"/>
<dbReference type="RefSeq" id="WP_027270944.1">
    <property type="nucleotide sequence ID" value="NZ_CAAAJE010000011.1"/>
</dbReference>
<evidence type="ECO:0000256" key="5">
    <source>
        <dbReference type="PIRSR" id="PIRSR600101-1"/>
    </source>
</evidence>
<dbReference type="UniPathway" id="UPA00204"/>
<dbReference type="AlphaFoldDB" id="A0A0W0YNP7"/>
<reference evidence="9 10" key="1">
    <citation type="submission" date="2015-11" db="EMBL/GenBank/DDBJ databases">
        <title>Genomic analysis of 38 Legionella species identifies large and diverse effector repertoires.</title>
        <authorList>
            <person name="Burstein D."/>
            <person name="Amaro F."/>
            <person name="Zusman T."/>
            <person name="Lifshitz Z."/>
            <person name="Cohen O."/>
            <person name="Gilbert J.A."/>
            <person name="Pupko T."/>
            <person name="Shuman H.A."/>
            <person name="Segal G."/>
        </authorList>
    </citation>
    <scope>NUCLEOTIDE SEQUENCE [LARGE SCALE GENOMIC DNA]</scope>
    <source>
        <strain evidence="9 10">Mt.St.Helens-4</strain>
    </source>
</reference>
<feature type="binding site" evidence="6">
    <location>
        <begin position="456"/>
        <end position="457"/>
    </location>
    <ligand>
        <name>L-glutamate</name>
        <dbReference type="ChEBI" id="CHEBI:29985"/>
    </ligand>
</feature>
<gene>
    <name evidence="9" type="ORF">Lsai_1147</name>
</gene>
<dbReference type="EC" id="3.4.19.13" evidence="7"/>
<evidence type="ECO:0000256" key="6">
    <source>
        <dbReference type="PIRSR" id="PIRSR600101-2"/>
    </source>
</evidence>
<comment type="similarity">
    <text evidence="7">Belongs to the gamma-glutamyltransferase family.</text>
</comment>
<dbReference type="NCBIfam" id="TIGR00066">
    <property type="entry name" value="g_glut_trans"/>
    <property type="match status" value="1"/>
</dbReference>
<dbReference type="InterPro" id="IPR000101">
    <property type="entry name" value="GGT_peptidase"/>
</dbReference>
<dbReference type="Gene3D" id="3.60.20.40">
    <property type="match status" value="1"/>
</dbReference>
<accession>A0A0W0YNP7</accession>
<proteinExistence type="inferred from homology"/>
<keyword evidence="3 7" id="KW-0012">Acyltransferase</keyword>
<dbReference type="Pfam" id="PF01019">
    <property type="entry name" value="G_glu_transpept"/>
    <property type="match status" value="1"/>
</dbReference>
<dbReference type="eggNOG" id="COG0405">
    <property type="taxonomic scope" value="Bacteria"/>
</dbReference>
<feature type="binding site" evidence="6">
    <location>
        <position position="427"/>
    </location>
    <ligand>
        <name>L-glutamate</name>
        <dbReference type="ChEBI" id="CHEBI:29985"/>
    </ligand>
</feature>
<evidence type="ECO:0000313" key="9">
    <source>
        <dbReference type="EMBL" id="KTD58540.1"/>
    </source>
</evidence>
<dbReference type="Gene3D" id="1.10.246.130">
    <property type="match status" value="1"/>
</dbReference>
<dbReference type="InterPro" id="IPR029055">
    <property type="entry name" value="Ntn_hydrolases_N"/>
</dbReference>
<comment type="caution">
    <text evidence="9">The sequence shown here is derived from an EMBL/GenBank/DDBJ whole genome shotgun (WGS) entry which is preliminary data.</text>
</comment>
<dbReference type="GO" id="GO:0036374">
    <property type="term" value="F:glutathione hydrolase activity"/>
    <property type="evidence" value="ECO:0007669"/>
    <property type="project" value="UniProtKB-UniRule"/>
</dbReference>